<keyword evidence="2" id="KW-1185">Reference proteome</keyword>
<reference evidence="1 2" key="1">
    <citation type="journal article" date="2011" name="Stand. Genomic Sci.">
        <title>Non-contiguous finished genome sequence and contextual data of the filamentous soil bacterium Ktedonobacter racemifer type strain (SOSP1-21).</title>
        <authorList>
            <person name="Chang Y.J."/>
            <person name="Land M."/>
            <person name="Hauser L."/>
            <person name="Chertkov O."/>
            <person name="Del Rio T.G."/>
            <person name="Nolan M."/>
            <person name="Copeland A."/>
            <person name="Tice H."/>
            <person name="Cheng J.F."/>
            <person name="Lucas S."/>
            <person name="Han C."/>
            <person name="Goodwin L."/>
            <person name="Pitluck S."/>
            <person name="Ivanova N."/>
            <person name="Ovchinikova G."/>
            <person name="Pati A."/>
            <person name="Chen A."/>
            <person name="Palaniappan K."/>
            <person name="Mavromatis K."/>
            <person name="Liolios K."/>
            <person name="Brettin T."/>
            <person name="Fiebig A."/>
            <person name="Rohde M."/>
            <person name="Abt B."/>
            <person name="Goker M."/>
            <person name="Detter J.C."/>
            <person name="Woyke T."/>
            <person name="Bristow J."/>
            <person name="Eisen J.A."/>
            <person name="Markowitz V."/>
            <person name="Hugenholtz P."/>
            <person name="Kyrpides N.C."/>
            <person name="Klenk H.P."/>
            <person name="Lapidus A."/>
        </authorList>
    </citation>
    <scope>NUCLEOTIDE SEQUENCE [LARGE SCALE GENOMIC DNA]</scope>
    <source>
        <strain evidence="2">DSM 44963</strain>
    </source>
</reference>
<dbReference type="InParanoid" id="D6TVG5"/>
<protein>
    <submittedName>
        <fullName evidence="1">Glutamate synthase domain-containing protein</fullName>
    </submittedName>
</protein>
<sequence length="40" mass="4636">MNCPHCASPTTKEQTKKTTLGYSTFSCMVCQRVYDLRCRF</sequence>
<evidence type="ECO:0000313" key="1">
    <source>
        <dbReference type="EMBL" id="EFH85368.1"/>
    </source>
</evidence>
<evidence type="ECO:0000313" key="2">
    <source>
        <dbReference type="Proteomes" id="UP000004508"/>
    </source>
</evidence>
<proteinExistence type="predicted"/>
<dbReference type="Proteomes" id="UP000004508">
    <property type="component" value="Unassembled WGS sequence"/>
</dbReference>
<dbReference type="STRING" id="485913.Krac_6578"/>
<organism evidence="1 2">
    <name type="scientific">Ktedonobacter racemifer DSM 44963</name>
    <dbReference type="NCBI Taxonomy" id="485913"/>
    <lineage>
        <taxon>Bacteria</taxon>
        <taxon>Bacillati</taxon>
        <taxon>Chloroflexota</taxon>
        <taxon>Ktedonobacteria</taxon>
        <taxon>Ktedonobacterales</taxon>
        <taxon>Ktedonobacteraceae</taxon>
        <taxon>Ktedonobacter</taxon>
    </lineage>
</organism>
<dbReference type="EMBL" id="ADVG01000003">
    <property type="protein sequence ID" value="EFH85368.1"/>
    <property type="molecule type" value="Genomic_DNA"/>
</dbReference>
<dbReference type="AlphaFoldDB" id="D6TVG5"/>
<gene>
    <name evidence="1" type="ORF">Krac_6578</name>
</gene>
<name>D6TVG5_KTERA</name>
<accession>D6TVG5</accession>
<comment type="caution">
    <text evidence="1">The sequence shown here is derived from an EMBL/GenBank/DDBJ whole genome shotgun (WGS) entry which is preliminary data.</text>
</comment>